<dbReference type="Proteomes" id="UP000003586">
    <property type="component" value="Chromosome"/>
</dbReference>
<keyword evidence="3" id="KW-0378">Hydrolase</keyword>
<dbReference type="STRING" id="929713.NIASO_19115"/>
<dbReference type="SUPFAM" id="SSF52980">
    <property type="entry name" value="Restriction endonuclease-like"/>
    <property type="match status" value="1"/>
</dbReference>
<name>W0F5I3_9BACT</name>
<proteinExistence type="predicted"/>
<dbReference type="InterPro" id="IPR011335">
    <property type="entry name" value="Restrct_endonuc-II-like"/>
</dbReference>
<dbReference type="Pfam" id="PF09233">
    <property type="entry name" value="Endonuc-EcoRV"/>
    <property type="match status" value="1"/>
</dbReference>
<dbReference type="GO" id="GO:0016787">
    <property type="term" value="F:hydrolase activity"/>
    <property type="evidence" value="ECO:0007669"/>
    <property type="project" value="UniProtKB-KW"/>
</dbReference>
<evidence type="ECO:0000256" key="3">
    <source>
        <dbReference type="ARBA" id="ARBA00022801"/>
    </source>
</evidence>
<accession>W0F5I3</accession>
<dbReference type="HOGENOM" id="CLU_085978_0_0_10"/>
<sequence length="289" mass="33032">MTKDELLLALQKEVETYNNVIATEKGDWIVKGFIDIYKNVYTISIDTKVVSKVMEILLIPAFEKFAQKNDLKLELPPQQNFYPDLTFTCNKTGERFAVDIKSTFKDSTNKIKSMTLGAFTGYFRNRKSTKNTLYPYGSYSAHLVLGVIYSQIEENPNEKTIYSIDELDKIESVIKDFHFFVQPKYKIASASPGSGNTKNIGSTNSIDKLIKGNGVFSTLGEEVYDDYWIYFLTKDMAKALEIPRPYTNLKSYLEYKQRGINVLEAHQEEIINLSEEDDSQIETGSDNDE</sequence>
<evidence type="ECO:0000313" key="4">
    <source>
        <dbReference type="EMBL" id="AHF16714.1"/>
    </source>
</evidence>
<dbReference type="InterPro" id="IPR037057">
    <property type="entry name" value="DNA_rep_MutH/T2_RE_sf"/>
</dbReference>
<reference evidence="4 5" key="1">
    <citation type="submission" date="2013-12" db="EMBL/GenBank/DDBJ databases">
        <authorList>
            <consortium name="DOE Joint Genome Institute"/>
            <person name="Eisen J."/>
            <person name="Huntemann M."/>
            <person name="Han J."/>
            <person name="Chen A."/>
            <person name="Kyrpides N."/>
            <person name="Mavromatis K."/>
            <person name="Markowitz V."/>
            <person name="Palaniappan K."/>
            <person name="Ivanova N."/>
            <person name="Schaumberg A."/>
            <person name="Pati A."/>
            <person name="Liolios K."/>
            <person name="Nordberg H.P."/>
            <person name="Cantor M.N."/>
            <person name="Hua S.X."/>
            <person name="Woyke T."/>
        </authorList>
    </citation>
    <scope>NUCLEOTIDE SEQUENCE [LARGE SCALE GENOMIC DNA]</scope>
    <source>
        <strain evidence="5">DSM 19437</strain>
    </source>
</reference>
<dbReference type="KEGG" id="nso:NIASO_19115"/>
<gene>
    <name evidence="4" type="ORF">NIASO_19115</name>
</gene>
<dbReference type="CDD" id="cd22323">
    <property type="entry name" value="EcoRV-like"/>
    <property type="match status" value="1"/>
</dbReference>
<keyword evidence="1" id="KW-0540">Nuclease</keyword>
<dbReference type="Gene3D" id="3.40.600.10">
    <property type="entry name" value="DNA mismatch repair MutH/Restriction endonuclease, type II"/>
    <property type="match status" value="1"/>
</dbReference>
<dbReference type="RefSeq" id="WP_008588239.1">
    <property type="nucleotide sequence ID" value="NZ_CP007035.1"/>
</dbReference>
<evidence type="ECO:0000256" key="2">
    <source>
        <dbReference type="ARBA" id="ARBA00022759"/>
    </source>
</evidence>
<dbReference type="OrthoDB" id="5917943at2"/>
<evidence type="ECO:0000256" key="1">
    <source>
        <dbReference type="ARBA" id="ARBA00022722"/>
    </source>
</evidence>
<organism evidence="4 5">
    <name type="scientific">Niabella soli DSM 19437</name>
    <dbReference type="NCBI Taxonomy" id="929713"/>
    <lineage>
        <taxon>Bacteria</taxon>
        <taxon>Pseudomonadati</taxon>
        <taxon>Bacteroidota</taxon>
        <taxon>Chitinophagia</taxon>
        <taxon>Chitinophagales</taxon>
        <taxon>Chitinophagaceae</taxon>
        <taxon>Niabella</taxon>
    </lineage>
</organism>
<dbReference type="REBASE" id="62702">
    <property type="entry name" value="NsoJS138IIP"/>
</dbReference>
<protein>
    <submittedName>
        <fullName evidence="4">Type II restriction endonuclease</fullName>
    </submittedName>
</protein>
<dbReference type="InterPro" id="IPR015314">
    <property type="entry name" value="Restrct_endonuc_II_EcoRV"/>
</dbReference>
<dbReference type="EMBL" id="CP007035">
    <property type="protein sequence ID" value="AHF16714.1"/>
    <property type="molecule type" value="Genomic_DNA"/>
</dbReference>
<dbReference type="AlphaFoldDB" id="W0F5I3"/>
<dbReference type="GO" id="GO:0003677">
    <property type="term" value="F:DNA binding"/>
    <property type="evidence" value="ECO:0007669"/>
    <property type="project" value="InterPro"/>
</dbReference>
<dbReference type="eggNOG" id="ENOG502Z7I0">
    <property type="taxonomic scope" value="Bacteria"/>
</dbReference>
<dbReference type="GO" id="GO:0004519">
    <property type="term" value="F:endonuclease activity"/>
    <property type="evidence" value="ECO:0007669"/>
    <property type="project" value="UniProtKB-KW"/>
</dbReference>
<keyword evidence="2 4" id="KW-0255">Endonuclease</keyword>
<evidence type="ECO:0000313" key="5">
    <source>
        <dbReference type="Proteomes" id="UP000003586"/>
    </source>
</evidence>
<keyword evidence="5" id="KW-1185">Reference proteome</keyword>